<dbReference type="InterPro" id="IPR000064">
    <property type="entry name" value="NLP_P60_dom"/>
</dbReference>
<dbReference type="AlphaFoldDB" id="A0A316DQT1"/>
<protein>
    <submittedName>
        <fullName evidence="7">Cell wall-associated NlpC family hydrolase</fullName>
    </submittedName>
</protein>
<dbReference type="Proteomes" id="UP000245430">
    <property type="component" value="Unassembled WGS sequence"/>
</dbReference>
<name>A0A316DQT1_9FLAO</name>
<dbReference type="PROSITE" id="PS51935">
    <property type="entry name" value="NLPC_P60"/>
    <property type="match status" value="1"/>
</dbReference>
<evidence type="ECO:0000313" key="7">
    <source>
        <dbReference type="EMBL" id="PWK19113.1"/>
    </source>
</evidence>
<keyword evidence="3 7" id="KW-0378">Hydrolase</keyword>
<keyword evidence="8" id="KW-1185">Reference proteome</keyword>
<comment type="similarity">
    <text evidence="1">Belongs to the peptidase C40 family.</text>
</comment>
<comment type="caution">
    <text evidence="7">The sequence shown here is derived from an EMBL/GenBank/DDBJ whole genome shotgun (WGS) entry which is preliminary data.</text>
</comment>
<feature type="compositionally biased region" description="Low complexity" evidence="5">
    <location>
        <begin position="21"/>
        <end position="42"/>
    </location>
</feature>
<dbReference type="GO" id="GO:0008234">
    <property type="term" value="F:cysteine-type peptidase activity"/>
    <property type="evidence" value="ECO:0007669"/>
    <property type="project" value="UniProtKB-KW"/>
</dbReference>
<gene>
    <name evidence="7" type="ORF">LX78_01592</name>
</gene>
<dbReference type="Gene3D" id="3.90.1720.10">
    <property type="entry name" value="endopeptidase domain like (from Nostoc punctiforme)"/>
    <property type="match status" value="1"/>
</dbReference>
<keyword evidence="4" id="KW-0788">Thiol protease</keyword>
<sequence length="176" mass="19704">MRKITYLLFILLTISACKSTKNTKSNSRKSTNTSTVSKNTNNHRNTVDNSTIENIIKTAEEYNGVRYKYGGTTKKGMDCSGLVTTAYNSENISLPRTTGDLATTGDWVDVKEVKKGDLLFFATKKNSRHINHVGLVTEARPGFVEFIHSTTSSGVITSELSEKYWYFAFVQARRIL</sequence>
<dbReference type="SUPFAM" id="SSF54001">
    <property type="entry name" value="Cysteine proteinases"/>
    <property type="match status" value="1"/>
</dbReference>
<dbReference type="GO" id="GO:0006508">
    <property type="term" value="P:proteolysis"/>
    <property type="evidence" value="ECO:0007669"/>
    <property type="project" value="UniProtKB-KW"/>
</dbReference>
<dbReference type="OrthoDB" id="9807055at2"/>
<accession>A0A316DQT1</accession>
<dbReference type="InterPro" id="IPR051202">
    <property type="entry name" value="Peptidase_C40"/>
</dbReference>
<dbReference type="PROSITE" id="PS51257">
    <property type="entry name" value="PROKAR_LIPOPROTEIN"/>
    <property type="match status" value="1"/>
</dbReference>
<feature type="region of interest" description="Disordered" evidence="5">
    <location>
        <begin position="21"/>
        <end position="47"/>
    </location>
</feature>
<dbReference type="PANTHER" id="PTHR47053">
    <property type="entry name" value="MUREIN DD-ENDOPEPTIDASE MEPH-RELATED"/>
    <property type="match status" value="1"/>
</dbReference>
<keyword evidence="2" id="KW-0645">Protease</keyword>
<organism evidence="7 8">
    <name type="scientific">Xanthomarina spongicola</name>
    <dbReference type="NCBI Taxonomy" id="570520"/>
    <lineage>
        <taxon>Bacteria</taxon>
        <taxon>Pseudomonadati</taxon>
        <taxon>Bacteroidota</taxon>
        <taxon>Flavobacteriia</taxon>
        <taxon>Flavobacteriales</taxon>
        <taxon>Flavobacteriaceae</taxon>
        <taxon>Xanthomarina</taxon>
    </lineage>
</organism>
<dbReference type="Pfam" id="PF00877">
    <property type="entry name" value="NLPC_P60"/>
    <property type="match status" value="1"/>
</dbReference>
<dbReference type="EMBL" id="QGGP01000003">
    <property type="protein sequence ID" value="PWK19113.1"/>
    <property type="molecule type" value="Genomic_DNA"/>
</dbReference>
<dbReference type="PANTHER" id="PTHR47053:SF1">
    <property type="entry name" value="MUREIN DD-ENDOPEPTIDASE MEPH-RELATED"/>
    <property type="match status" value="1"/>
</dbReference>
<dbReference type="InterPro" id="IPR038765">
    <property type="entry name" value="Papain-like_cys_pep_sf"/>
</dbReference>
<dbReference type="RefSeq" id="WP_109682114.1">
    <property type="nucleotide sequence ID" value="NZ_QGGP01000003.1"/>
</dbReference>
<reference evidence="7 8" key="1">
    <citation type="submission" date="2018-05" db="EMBL/GenBank/DDBJ databases">
        <title>Genomic Encyclopedia of Archaeal and Bacterial Type Strains, Phase II (KMG-II): from individual species to whole genera.</title>
        <authorList>
            <person name="Goeker M."/>
        </authorList>
    </citation>
    <scope>NUCLEOTIDE SEQUENCE [LARGE SCALE GENOMIC DNA]</scope>
    <source>
        <strain evidence="7 8">DSM 22637</strain>
    </source>
</reference>
<proteinExistence type="inferred from homology"/>
<feature type="domain" description="NlpC/P60" evidence="6">
    <location>
        <begin position="49"/>
        <end position="176"/>
    </location>
</feature>
<evidence type="ECO:0000256" key="4">
    <source>
        <dbReference type="ARBA" id="ARBA00022807"/>
    </source>
</evidence>
<evidence type="ECO:0000256" key="2">
    <source>
        <dbReference type="ARBA" id="ARBA00022670"/>
    </source>
</evidence>
<evidence type="ECO:0000313" key="8">
    <source>
        <dbReference type="Proteomes" id="UP000245430"/>
    </source>
</evidence>
<evidence type="ECO:0000256" key="5">
    <source>
        <dbReference type="SAM" id="MobiDB-lite"/>
    </source>
</evidence>
<evidence type="ECO:0000259" key="6">
    <source>
        <dbReference type="PROSITE" id="PS51935"/>
    </source>
</evidence>
<evidence type="ECO:0000256" key="3">
    <source>
        <dbReference type="ARBA" id="ARBA00022801"/>
    </source>
</evidence>
<evidence type="ECO:0000256" key="1">
    <source>
        <dbReference type="ARBA" id="ARBA00007074"/>
    </source>
</evidence>